<protein>
    <submittedName>
        <fullName evidence="1">Uncharacterized protein</fullName>
    </submittedName>
</protein>
<evidence type="ECO:0000313" key="3">
    <source>
        <dbReference type="Proteomes" id="UP001177597"/>
    </source>
</evidence>
<dbReference type="Proteomes" id="UP001177597">
    <property type="component" value="Chromosome"/>
</dbReference>
<name>A0AA95K6A3_9GAMM</name>
<dbReference type="Proteomes" id="UP001177597">
    <property type="component" value="Plasmid paIh1"/>
</dbReference>
<proteinExistence type="predicted"/>
<gene>
    <name evidence="1" type="ORF">QE207_00370</name>
    <name evidence="2" type="ORF">QE207_05475</name>
</gene>
<dbReference type="EMBL" id="CP123498">
    <property type="protein sequence ID" value="WGL96036.1"/>
    <property type="molecule type" value="Genomic_DNA"/>
</dbReference>
<accession>A0AA95K6A3</accession>
<evidence type="ECO:0000313" key="1">
    <source>
        <dbReference type="EMBL" id="WGL93752.1"/>
    </source>
</evidence>
<dbReference type="RefSeq" id="WP_280628220.1">
    <property type="nucleotide sequence ID" value="NZ_CP123491.1"/>
</dbReference>
<reference evidence="1" key="1">
    <citation type="submission" date="2023-04" db="EMBL/GenBank/DDBJ databases">
        <title>Genome dynamics across the evolutionary transition to endosymbiosis.</title>
        <authorList>
            <person name="Siozios S."/>
            <person name="Nadal-Jimenez P."/>
            <person name="Azagi T."/>
            <person name="Sprong H."/>
            <person name="Frost C.L."/>
            <person name="Parratt S.R."/>
            <person name="Taylor G."/>
            <person name="Brettell L."/>
            <person name="Lew K.C."/>
            <person name="Croft L."/>
            <person name="King K.C."/>
            <person name="Brockhurst M.A."/>
            <person name="Hypsa V."/>
            <person name="Novakova E."/>
            <person name="Darby A.C."/>
            <person name="Hurst G.D.D."/>
        </authorList>
    </citation>
    <scope>NUCLEOTIDE SEQUENCE</scope>
    <source>
        <strain evidence="1">AIh</strain>
        <plasmid evidence="1">paIh1</plasmid>
    </source>
</reference>
<evidence type="ECO:0000313" key="2">
    <source>
        <dbReference type="EMBL" id="WGL96036.1"/>
    </source>
</evidence>
<sequence length="49" mass="5713">MPAEILTHWQAFFSLNNEHKKDADKAETKIIEHDDVNMQCTEVMRILNG</sequence>
<geneLocation type="plasmid" evidence="1 3">
    <name>paIh1</name>
</geneLocation>
<dbReference type="AlphaFoldDB" id="A0AA95K6A3"/>
<keyword evidence="1" id="KW-0614">Plasmid</keyword>
<dbReference type="EMBL" id="CP123491">
    <property type="protein sequence ID" value="WGL93752.1"/>
    <property type="molecule type" value="Genomic_DNA"/>
</dbReference>
<organism evidence="1 3">
    <name type="scientific">Arsenophonus nasoniae</name>
    <name type="common">son-killer infecting Nasonia vitripennis</name>
    <dbReference type="NCBI Taxonomy" id="638"/>
    <lineage>
        <taxon>Bacteria</taxon>
        <taxon>Pseudomonadati</taxon>
        <taxon>Pseudomonadota</taxon>
        <taxon>Gammaproteobacteria</taxon>
        <taxon>Enterobacterales</taxon>
        <taxon>Morganellaceae</taxon>
        <taxon>Arsenophonus</taxon>
    </lineage>
</organism>